<protein>
    <submittedName>
        <fullName evidence="3">Acyltransferase family protein</fullName>
    </submittedName>
</protein>
<feature type="transmembrane region" description="Helical" evidence="1">
    <location>
        <begin position="51"/>
        <end position="76"/>
    </location>
</feature>
<feature type="transmembrane region" description="Helical" evidence="1">
    <location>
        <begin position="322"/>
        <end position="342"/>
    </location>
</feature>
<feature type="transmembrane region" description="Helical" evidence="1">
    <location>
        <begin position="142"/>
        <end position="165"/>
    </location>
</feature>
<comment type="caution">
    <text evidence="3">The sequence shown here is derived from an EMBL/GenBank/DDBJ whole genome shotgun (WGS) entry which is preliminary data.</text>
</comment>
<dbReference type="Proteomes" id="UP001596050">
    <property type="component" value="Unassembled WGS sequence"/>
</dbReference>
<feature type="transmembrane region" description="Helical" evidence="1">
    <location>
        <begin position="97"/>
        <end position="122"/>
    </location>
</feature>
<evidence type="ECO:0000256" key="1">
    <source>
        <dbReference type="SAM" id="Phobius"/>
    </source>
</evidence>
<dbReference type="Pfam" id="PF01757">
    <property type="entry name" value="Acyl_transf_3"/>
    <property type="match status" value="1"/>
</dbReference>
<keyword evidence="3" id="KW-0012">Acyltransferase</keyword>
<evidence type="ECO:0000259" key="2">
    <source>
        <dbReference type="Pfam" id="PF01757"/>
    </source>
</evidence>
<evidence type="ECO:0000313" key="4">
    <source>
        <dbReference type="Proteomes" id="UP001596050"/>
    </source>
</evidence>
<keyword evidence="1" id="KW-1133">Transmembrane helix</keyword>
<keyword evidence="1" id="KW-0812">Transmembrane</keyword>
<dbReference type="GO" id="GO:0016746">
    <property type="term" value="F:acyltransferase activity"/>
    <property type="evidence" value="ECO:0007669"/>
    <property type="project" value="UniProtKB-KW"/>
</dbReference>
<name>A0ABW0L119_9BURK</name>
<feature type="transmembrane region" description="Helical" evidence="1">
    <location>
        <begin position="221"/>
        <end position="237"/>
    </location>
</feature>
<sequence length="398" mass="44361">MDGSRRLHSFDNLRAMMMWLGIVIHVAINHITGPSALPWRDTQTTPIADLLLVFIHAFRMPVFFILAGYFVALLVARRGAKGMLVHRMRRLALPFAIFWPLLIVCTSVLMLVYLHLMAYGTFGIDPSLLAKKTEATSPFNTMHMWFIYYLIWFCVFTAVLAPLASKVPAGVRRAADAGFRALAGKWWGAFVLAIPLAIIGSSYRAGVLAANGSFIPNLGELIHNGMFFVFGLYLYRHQDGLFPLLTARCWRNTVAGFVPFVLALAAFKSFTANPQGIAHIEAVIAFLYNLTTWLWSFALIGLALRYLPTQNRIMQYVSDSSYWVYLVHMLGTIGFGALLYGQPFGPLTKMSLNILATTAACLLSYQLLVRYTLIGVLLSGQRRSKPVRATAPEAVEPQ</sequence>
<keyword evidence="1" id="KW-0472">Membrane</keyword>
<feature type="domain" description="Acyltransferase 3" evidence="2">
    <location>
        <begin position="8"/>
        <end position="363"/>
    </location>
</feature>
<keyword evidence="4" id="KW-1185">Reference proteome</keyword>
<gene>
    <name evidence="3" type="ORF">ACFPN5_00790</name>
</gene>
<feature type="transmembrane region" description="Helical" evidence="1">
    <location>
        <begin position="12"/>
        <end position="31"/>
    </location>
</feature>
<feature type="transmembrane region" description="Helical" evidence="1">
    <location>
        <begin position="354"/>
        <end position="378"/>
    </location>
</feature>
<accession>A0ABW0L119</accession>
<dbReference type="PANTHER" id="PTHR36927:SF1">
    <property type="entry name" value="MDO-LIKE PROTEIN"/>
    <property type="match status" value="1"/>
</dbReference>
<feature type="transmembrane region" description="Helical" evidence="1">
    <location>
        <begin position="186"/>
        <end position="209"/>
    </location>
</feature>
<organism evidence="3 4">
    <name type="scientific">Massilia niabensis</name>
    <dbReference type="NCBI Taxonomy" id="544910"/>
    <lineage>
        <taxon>Bacteria</taxon>
        <taxon>Pseudomonadati</taxon>
        <taxon>Pseudomonadota</taxon>
        <taxon>Betaproteobacteria</taxon>
        <taxon>Burkholderiales</taxon>
        <taxon>Oxalobacteraceae</taxon>
        <taxon>Telluria group</taxon>
        <taxon>Massilia</taxon>
    </lineage>
</organism>
<evidence type="ECO:0000313" key="3">
    <source>
        <dbReference type="EMBL" id="MFC5458341.1"/>
    </source>
</evidence>
<feature type="transmembrane region" description="Helical" evidence="1">
    <location>
        <begin position="282"/>
        <end position="302"/>
    </location>
</feature>
<reference evidence="4" key="1">
    <citation type="journal article" date="2019" name="Int. J. Syst. Evol. Microbiol.">
        <title>The Global Catalogue of Microorganisms (GCM) 10K type strain sequencing project: providing services to taxonomists for standard genome sequencing and annotation.</title>
        <authorList>
            <consortium name="The Broad Institute Genomics Platform"/>
            <consortium name="The Broad Institute Genome Sequencing Center for Infectious Disease"/>
            <person name="Wu L."/>
            <person name="Ma J."/>
        </authorList>
    </citation>
    <scope>NUCLEOTIDE SEQUENCE [LARGE SCALE GENOMIC DNA]</scope>
    <source>
        <strain evidence="4">KACC 12649</strain>
    </source>
</reference>
<dbReference type="EMBL" id="JBHSMU010000003">
    <property type="protein sequence ID" value="MFC5458341.1"/>
    <property type="molecule type" value="Genomic_DNA"/>
</dbReference>
<dbReference type="InterPro" id="IPR002656">
    <property type="entry name" value="Acyl_transf_3_dom"/>
</dbReference>
<proteinExistence type="predicted"/>
<dbReference type="RefSeq" id="WP_379779102.1">
    <property type="nucleotide sequence ID" value="NZ_JBHSMU010000003.1"/>
</dbReference>
<feature type="transmembrane region" description="Helical" evidence="1">
    <location>
        <begin position="249"/>
        <end position="270"/>
    </location>
</feature>
<keyword evidence="3" id="KW-0808">Transferase</keyword>
<dbReference type="InterPro" id="IPR050623">
    <property type="entry name" value="Glucan_succinyl_AcylTrfase"/>
</dbReference>
<dbReference type="PANTHER" id="PTHR36927">
    <property type="entry name" value="BLR4337 PROTEIN"/>
    <property type="match status" value="1"/>
</dbReference>